<feature type="domain" description="BLUF" evidence="1">
    <location>
        <begin position="3"/>
        <end position="95"/>
    </location>
</feature>
<dbReference type="SMART" id="SM01034">
    <property type="entry name" value="BLUF"/>
    <property type="match status" value="1"/>
</dbReference>
<dbReference type="AlphaFoldDB" id="A0A1H9FKU8"/>
<proteinExistence type="predicted"/>
<dbReference type="STRING" id="489703.SAMN04488038_10620"/>
<dbReference type="SUPFAM" id="SSF54975">
    <property type="entry name" value="Acylphosphatase/BLUF domain-like"/>
    <property type="match status" value="1"/>
</dbReference>
<dbReference type="GO" id="GO:0009882">
    <property type="term" value="F:blue light photoreceptor activity"/>
    <property type="evidence" value="ECO:0007669"/>
    <property type="project" value="InterPro"/>
</dbReference>
<dbReference type="PROSITE" id="PS50925">
    <property type="entry name" value="BLUF"/>
    <property type="match status" value="1"/>
</dbReference>
<sequence>MELVHCIYTSAARSPAFGRKELDELLKVCRTNNQAHGVTGMLLFEKGSFFQILEGERSQVEALFDKIATDPRHVRINKLIVERIAQRDFGEWTMGHGEISALDLLRIPGLNDFFSRGQSYEQLNEGRAKLLLAAFRDGDWRTRLS</sequence>
<keyword evidence="3" id="KW-1185">Reference proteome</keyword>
<accession>A0A1H9FKU8</accession>
<evidence type="ECO:0000313" key="2">
    <source>
        <dbReference type="EMBL" id="SEQ38542.1"/>
    </source>
</evidence>
<gene>
    <name evidence="2" type="ORF">SAMN04488038_10620</name>
</gene>
<evidence type="ECO:0000313" key="3">
    <source>
        <dbReference type="Proteomes" id="UP000199233"/>
    </source>
</evidence>
<organism evidence="2 3">
    <name type="scientific">Solimonas aquatica</name>
    <dbReference type="NCBI Taxonomy" id="489703"/>
    <lineage>
        <taxon>Bacteria</taxon>
        <taxon>Pseudomonadati</taxon>
        <taxon>Pseudomonadota</taxon>
        <taxon>Gammaproteobacteria</taxon>
        <taxon>Nevskiales</taxon>
        <taxon>Nevskiaceae</taxon>
        <taxon>Solimonas</taxon>
    </lineage>
</organism>
<dbReference type="GO" id="GO:0071949">
    <property type="term" value="F:FAD binding"/>
    <property type="evidence" value="ECO:0007669"/>
    <property type="project" value="InterPro"/>
</dbReference>
<dbReference type="EMBL" id="FOFS01000006">
    <property type="protein sequence ID" value="SEQ38542.1"/>
    <property type="molecule type" value="Genomic_DNA"/>
</dbReference>
<dbReference type="RefSeq" id="WP_177188906.1">
    <property type="nucleotide sequence ID" value="NZ_FOFS01000006.1"/>
</dbReference>
<dbReference type="Proteomes" id="UP000199233">
    <property type="component" value="Unassembled WGS sequence"/>
</dbReference>
<reference evidence="3" key="1">
    <citation type="submission" date="2016-10" db="EMBL/GenBank/DDBJ databases">
        <authorList>
            <person name="Varghese N."/>
            <person name="Submissions S."/>
        </authorList>
    </citation>
    <scope>NUCLEOTIDE SEQUENCE [LARGE SCALE GENOMIC DNA]</scope>
    <source>
        <strain evidence="3">DSM 25927</strain>
    </source>
</reference>
<protein>
    <submittedName>
        <fullName evidence="2">Sensors of blue-light using FAD</fullName>
    </submittedName>
</protein>
<dbReference type="InterPro" id="IPR036046">
    <property type="entry name" value="Acylphosphatase-like_dom_sf"/>
</dbReference>
<name>A0A1H9FKU8_9GAMM</name>
<dbReference type="InterPro" id="IPR007024">
    <property type="entry name" value="BLUF_domain"/>
</dbReference>
<evidence type="ECO:0000259" key="1">
    <source>
        <dbReference type="PROSITE" id="PS50925"/>
    </source>
</evidence>
<dbReference type="Pfam" id="PF04940">
    <property type="entry name" value="BLUF"/>
    <property type="match status" value="1"/>
</dbReference>
<dbReference type="Gene3D" id="3.30.70.100">
    <property type="match status" value="1"/>
</dbReference>